<dbReference type="InterPro" id="IPR001763">
    <property type="entry name" value="Rhodanese-like_dom"/>
</dbReference>
<dbReference type="PROSITE" id="PS50206">
    <property type="entry name" value="RHODANESE_3"/>
    <property type="match status" value="1"/>
</dbReference>
<dbReference type="PANTHER" id="PTHR43031:SF1">
    <property type="entry name" value="PYRIDINE NUCLEOTIDE-DISULPHIDE OXIDOREDUCTASE"/>
    <property type="match status" value="1"/>
</dbReference>
<organism evidence="2 3">
    <name type="scientific">Candidatus Intestinimonas merdavium</name>
    <dbReference type="NCBI Taxonomy" id="2838622"/>
    <lineage>
        <taxon>Bacteria</taxon>
        <taxon>Bacillati</taxon>
        <taxon>Bacillota</taxon>
        <taxon>Clostridia</taxon>
        <taxon>Eubacteriales</taxon>
        <taxon>Intestinimonas</taxon>
    </lineage>
</organism>
<protein>
    <submittedName>
        <fullName evidence="2">Rhodanese-like domain-containing protein</fullName>
    </submittedName>
</protein>
<evidence type="ECO:0000313" key="2">
    <source>
        <dbReference type="EMBL" id="HIY72612.1"/>
    </source>
</evidence>
<evidence type="ECO:0000259" key="1">
    <source>
        <dbReference type="PROSITE" id="PS50206"/>
    </source>
</evidence>
<dbReference type="InterPro" id="IPR036873">
    <property type="entry name" value="Rhodanese-like_dom_sf"/>
</dbReference>
<proteinExistence type="predicted"/>
<dbReference type="InterPro" id="IPR050229">
    <property type="entry name" value="GlpE_sulfurtransferase"/>
</dbReference>
<dbReference type="Pfam" id="PF00581">
    <property type="entry name" value="Rhodanese"/>
    <property type="match status" value="1"/>
</dbReference>
<dbReference type="InterPro" id="IPR001307">
    <property type="entry name" value="Thiosulphate_STrfase_CS"/>
</dbReference>
<comment type="caution">
    <text evidence="2">The sequence shown here is derived from an EMBL/GenBank/DDBJ whole genome shotgun (WGS) entry which is preliminary data.</text>
</comment>
<dbReference type="Gene3D" id="3.40.250.10">
    <property type="entry name" value="Rhodanese-like domain"/>
    <property type="match status" value="1"/>
</dbReference>
<sequence>MGLFDFLTRRPSMEEGLERWRETPDAVLLDVRTPEEYRSGHVPGATNLPLDRLTELDLPKNRPIFAYCLSGARSAQACAWLKRKGYEATNLGGIGGYRGLLETKV</sequence>
<dbReference type="SMART" id="SM00450">
    <property type="entry name" value="RHOD"/>
    <property type="match status" value="1"/>
</dbReference>
<dbReference type="AlphaFoldDB" id="A0A9D2CD47"/>
<gene>
    <name evidence="2" type="ORF">H9826_01375</name>
</gene>
<dbReference type="Proteomes" id="UP000886824">
    <property type="component" value="Unassembled WGS sequence"/>
</dbReference>
<dbReference type="GO" id="GO:0004792">
    <property type="term" value="F:thiosulfate-cyanide sulfurtransferase activity"/>
    <property type="evidence" value="ECO:0007669"/>
    <property type="project" value="InterPro"/>
</dbReference>
<feature type="domain" description="Rhodanese" evidence="1">
    <location>
        <begin position="22"/>
        <end position="103"/>
    </location>
</feature>
<evidence type="ECO:0000313" key="3">
    <source>
        <dbReference type="Proteomes" id="UP000886824"/>
    </source>
</evidence>
<accession>A0A9D2CD47</accession>
<dbReference type="CDD" id="cd00158">
    <property type="entry name" value="RHOD"/>
    <property type="match status" value="1"/>
</dbReference>
<dbReference type="PANTHER" id="PTHR43031">
    <property type="entry name" value="FAD-DEPENDENT OXIDOREDUCTASE"/>
    <property type="match status" value="1"/>
</dbReference>
<dbReference type="PROSITE" id="PS00380">
    <property type="entry name" value="RHODANESE_1"/>
    <property type="match status" value="1"/>
</dbReference>
<name>A0A9D2CD47_9FIRM</name>
<reference evidence="2" key="1">
    <citation type="journal article" date="2021" name="PeerJ">
        <title>Extensive microbial diversity within the chicken gut microbiome revealed by metagenomics and culture.</title>
        <authorList>
            <person name="Gilroy R."/>
            <person name="Ravi A."/>
            <person name="Getino M."/>
            <person name="Pursley I."/>
            <person name="Horton D.L."/>
            <person name="Alikhan N.F."/>
            <person name="Baker D."/>
            <person name="Gharbi K."/>
            <person name="Hall N."/>
            <person name="Watson M."/>
            <person name="Adriaenssens E.M."/>
            <person name="Foster-Nyarko E."/>
            <person name="Jarju S."/>
            <person name="Secka A."/>
            <person name="Antonio M."/>
            <person name="Oren A."/>
            <person name="Chaudhuri R.R."/>
            <person name="La Ragione R."/>
            <person name="Hildebrand F."/>
            <person name="Pallen M.J."/>
        </authorList>
    </citation>
    <scope>NUCLEOTIDE SEQUENCE</scope>
    <source>
        <strain evidence="2">CHK33-7979</strain>
    </source>
</reference>
<dbReference type="EMBL" id="DXCX01000016">
    <property type="protein sequence ID" value="HIY72612.1"/>
    <property type="molecule type" value="Genomic_DNA"/>
</dbReference>
<reference evidence="2" key="2">
    <citation type="submission" date="2021-04" db="EMBL/GenBank/DDBJ databases">
        <authorList>
            <person name="Gilroy R."/>
        </authorList>
    </citation>
    <scope>NUCLEOTIDE SEQUENCE</scope>
    <source>
        <strain evidence="2">CHK33-7979</strain>
    </source>
</reference>
<dbReference type="SUPFAM" id="SSF52821">
    <property type="entry name" value="Rhodanese/Cell cycle control phosphatase"/>
    <property type="match status" value="1"/>
</dbReference>